<dbReference type="Gene3D" id="1.10.287.1120">
    <property type="entry name" value="Bipartite methylase S protein"/>
    <property type="match status" value="1"/>
</dbReference>
<dbReference type="AlphaFoldDB" id="A0A656Z638"/>
<dbReference type="EMBL" id="LUAY01003655">
    <property type="protein sequence ID" value="KYB45631.1"/>
    <property type="molecule type" value="Genomic_DNA"/>
</dbReference>
<gene>
    <name evidence="1" type="ORF">AB664_36745</name>
</gene>
<reference evidence="1" key="1">
    <citation type="submission" date="2016-02" db="EMBL/GenBank/DDBJ databases">
        <title>Genomic sequences of Ochrobactrum anthropi.</title>
        <authorList>
            <person name="Chudasama K.S."/>
            <person name="Thaker V.S."/>
        </authorList>
    </citation>
    <scope>NUCLEOTIDE SEQUENCE [LARGE SCALE GENOMIC DNA]</scope>
    <source>
        <strain evidence="1">SUBG007</strain>
    </source>
</reference>
<keyword evidence="1" id="KW-0540">Nuclease</keyword>
<comment type="caution">
    <text evidence="1">The sequence shown here is derived from an EMBL/GenBank/DDBJ whole genome shotgun (WGS) entry which is preliminary data.</text>
</comment>
<accession>A0A656Z638</accession>
<sequence>MPQAVPKKRSEQESISSFISDFDSEISLLESKLTKTKAIKQGMMQELLTGRTRLV</sequence>
<evidence type="ECO:0000313" key="1">
    <source>
        <dbReference type="EMBL" id="KYB45631.1"/>
    </source>
</evidence>
<proteinExistence type="predicted"/>
<name>A0A656Z638_BRUAN</name>
<organism evidence="1">
    <name type="scientific">Brucella anthropi</name>
    <name type="common">Ochrobactrum anthropi</name>
    <dbReference type="NCBI Taxonomy" id="529"/>
    <lineage>
        <taxon>Bacteria</taxon>
        <taxon>Pseudomonadati</taxon>
        <taxon>Pseudomonadota</taxon>
        <taxon>Alphaproteobacteria</taxon>
        <taxon>Hyphomicrobiales</taxon>
        <taxon>Brucellaceae</taxon>
        <taxon>Brucella/Ochrobactrum group</taxon>
        <taxon>Brucella</taxon>
    </lineage>
</organism>
<protein>
    <submittedName>
        <fullName evidence="1">Type I restriction endonuclease subunit S</fullName>
    </submittedName>
</protein>
<keyword evidence="1" id="KW-0378">Hydrolase</keyword>
<keyword evidence="1" id="KW-0255">Endonuclease</keyword>
<dbReference type="GO" id="GO:0004519">
    <property type="term" value="F:endonuclease activity"/>
    <property type="evidence" value="ECO:0007669"/>
    <property type="project" value="UniProtKB-KW"/>
</dbReference>
<dbReference type="SUPFAM" id="SSF116734">
    <property type="entry name" value="DNA methylase specificity domain"/>
    <property type="match status" value="1"/>
</dbReference>